<dbReference type="InterPro" id="IPR036249">
    <property type="entry name" value="Thioredoxin-like_sf"/>
</dbReference>
<dbReference type="PROSITE" id="PS51352">
    <property type="entry name" value="THIOREDOXIN_2"/>
    <property type="match status" value="1"/>
</dbReference>
<gene>
    <name evidence="2" type="ORF">JNB71_12535</name>
</gene>
<reference evidence="2 3" key="1">
    <citation type="journal article" date="2021" name="MBio">
        <title>Poor Competitiveness of Bradyrhizobium in Pigeon Pea Root Colonization in Indian Soils.</title>
        <authorList>
            <person name="Chalasani D."/>
            <person name="Basu A."/>
            <person name="Pullabhotla S.V.S.R.N."/>
            <person name="Jorrin B."/>
            <person name="Neal A.L."/>
            <person name="Poole P.S."/>
            <person name="Podile A.R."/>
            <person name="Tkacz A."/>
        </authorList>
    </citation>
    <scope>NUCLEOTIDE SEQUENCE [LARGE SCALE GENOMIC DNA]</scope>
    <source>
        <strain evidence="2 3">HU44</strain>
    </source>
</reference>
<sequence>MTDRIRPLQPGEAAPAFVLPAANREGLASLASLLGRPFLIGFYRGLHCPFCRRQVGQLSSLQPALQAMGVETLAVINTPLERARLYFRYQPTPVTLLCDPDCRTHRAFGVPRVEFLPDGSSERSEWPLRTTMADFAGARINPGGEMPEPVPPMEANTVLNAKDGFELDEADKKIFANHGTQLVGHFLVNAQGIVGWAQIEAQDGPNSIGVFPTAAEIIAAAGKL</sequence>
<proteinExistence type="predicted"/>
<evidence type="ECO:0000313" key="2">
    <source>
        <dbReference type="EMBL" id="MBW9064146.1"/>
    </source>
</evidence>
<comment type="caution">
    <text evidence="2">The sequence shown here is derived from an EMBL/GenBank/DDBJ whole genome shotgun (WGS) entry which is preliminary data.</text>
</comment>
<dbReference type="InterPro" id="IPR000866">
    <property type="entry name" value="AhpC/TSA"/>
</dbReference>
<evidence type="ECO:0000259" key="1">
    <source>
        <dbReference type="PROSITE" id="PS51352"/>
    </source>
</evidence>
<accession>A0ABS7HA82</accession>
<dbReference type="RefSeq" id="WP_220372092.1">
    <property type="nucleotide sequence ID" value="NZ_JAEUAO010000002.1"/>
</dbReference>
<dbReference type="Pfam" id="PF00578">
    <property type="entry name" value="AhpC-TSA"/>
    <property type="match status" value="1"/>
</dbReference>
<feature type="domain" description="Thioredoxin" evidence="1">
    <location>
        <begin position="8"/>
        <end position="137"/>
    </location>
</feature>
<keyword evidence="3" id="KW-1185">Reference proteome</keyword>
<dbReference type="InterPro" id="IPR013766">
    <property type="entry name" value="Thioredoxin_domain"/>
</dbReference>
<protein>
    <submittedName>
        <fullName evidence="2">Redoxin domain-containing protein</fullName>
    </submittedName>
</protein>
<dbReference type="Gene3D" id="3.40.30.10">
    <property type="entry name" value="Glutaredoxin"/>
    <property type="match status" value="1"/>
</dbReference>
<dbReference type="Proteomes" id="UP000757604">
    <property type="component" value="Unassembled WGS sequence"/>
</dbReference>
<dbReference type="EMBL" id="JAEUAO010000002">
    <property type="protein sequence ID" value="MBW9064146.1"/>
    <property type="molecule type" value="Genomic_DNA"/>
</dbReference>
<evidence type="ECO:0000313" key="3">
    <source>
        <dbReference type="Proteomes" id="UP000757604"/>
    </source>
</evidence>
<name>A0ABS7HA82_9HYPH</name>
<organism evidence="2 3">
    <name type="scientific">Rhizobium herbae</name>
    <dbReference type="NCBI Taxonomy" id="508661"/>
    <lineage>
        <taxon>Bacteria</taxon>
        <taxon>Pseudomonadati</taxon>
        <taxon>Pseudomonadota</taxon>
        <taxon>Alphaproteobacteria</taxon>
        <taxon>Hyphomicrobiales</taxon>
        <taxon>Rhizobiaceae</taxon>
        <taxon>Rhizobium/Agrobacterium group</taxon>
        <taxon>Rhizobium</taxon>
    </lineage>
</organism>
<dbReference type="SUPFAM" id="SSF52833">
    <property type="entry name" value="Thioredoxin-like"/>
    <property type="match status" value="1"/>
</dbReference>